<dbReference type="Proteomes" id="UP000595448">
    <property type="component" value="Chromosome"/>
</dbReference>
<dbReference type="EMBL" id="CP067977">
    <property type="protein sequence ID" value="QQQ19682.1"/>
    <property type="molecule type" value="Genomic_DNA"/>
</dbReference>
<evidence type="ECO:0000313" key="3">
    <source>
        <dbReference type="EMBL" id="QQQ19682.1"/>
    </source>
</evidence>
<dbReference type="InterPro" id="IPR036514">
    <property type="entry name" value="SGNH_hydro_sf"/>
</dbReference>
<organism evidence="3 4">
    <name type="scientific">Brevundimonas vitisensis</name>
    <dbReference type="NCBI Taxonomy" id="2800818"/>
    <lineage>
        <taxon>Bacteria</taxon>
        <taxon>Pseudomonadati</taxon>
        <taxon>Pseudomonadota</taxon>
        <taxon>Alphaproteobacteria</taxon>
        <taxon>Caulobacterales</taxon>
        <taxon>Caulobacteraceae</taxon>
        <taxon>Brevundimonas</taxon>
    </lineage>
</organism>
<dbReference type="GO" id="GO:0016787">
    <property type="term" value="F:hydrolase activity"/>
    <property type="evidence" value="ECO:0007669"/>
    <property type="project" value="UniProtKB-KW"/>
</dbReference>
<sequence>MTAPLIAEGGIYRPDGSAICRIGQTAVLELQLAEPGNTGPFTPADLSGRFFVQRLFDKAGAVLVEIEATRPDDLTVRFELTIEEGYLPGALAAADLTHAIVELLDGDQEDDVLTRPFSIRRLRSGLPIARFEIGAPDRLVVRYAGSKGASAAEEMKAAGLIDQATPDALADWLRAPALEAAAAAQAKIEETEAARVAAQAVVDDLDETIAGAGAAQVTAIVEAADEQIANVAQVFGARDYAGNADALSNGVASLAAVVAGTGGTNGTFALGFSGGGGTGAAGVFVVAGGVVVSTMLTAPGRGYTSAPTVSFAASAGLTGASATAVLAQNRPAGTFWRIKAAGGFEVFENVAGTATSRGIYPDKAAVDDVIESLTERTTRGRTVDPITGTSAAAGTFVDAVPMTADYEVETIRVWCATPGATLTPQAWSRSGTTMTLEASGQTFVLSSGLNVLTLTTPLTVLAGQYVGWDGSAGHMTYTSAAADGVGWWGGAAGATSFSDASLDTAIRLQIGFGLKRRAVTVERFAALETGTAEALAAAADGVAAKAALTATSVRGRAVAPITGSNAAAGNYMLGDALTEPLDLWRVRARCAVAGNLTIHRRTRSGTANSDSLGSVVVPLAVGDNTIELSSVLAFAEGEYASLSAAASGVLVFTSNTADGAGYWTGASGSAGFTDATLDTNYRLEIGLDFRKTLDVPAALNEVRAGQGAVAAWARGFGGIDPRRLPGVMTAPPTRTIGAADAVSAITGGANTAVTHAATSASLSRMGGVWAAQSDASYQATQRSGGRVRFMTDAETFELRLRSSTGRGVSVAIDGAFVTDQPWGAGMVPGGNHLVRYDFGTNVETRAVIGLANLTNGGTGHAVGDEITLGTAGGAVAVTPAVLRVAAVASGVITAVTVKTPGVYTTTAGPAQPQASTTGSGTGASFALIWQKLQSTRRMRAIEVTLDFGCWFGGLIVPANTTVSPWPEATKPARLVVAGDSLTEYAFDNHPAGNWSETLANALGLHERFARYGVSGLGWAKTGAQFQSHRANVAALGADVLVIALGVNDKETSTLAATVTARVTADLDYLLASNPNLLIVALTGWEADATYQAAVLDGVAAASDQSRVRGVNLQTHGIYVDDGTGEGWRSTDDLHPGQQGMDNLGRAITPLVAEAIQSMVG</sequence>
<proteinExistence type="predicted"/>
<feature type="domain" description="SGNH hydrolase-type esterase" evidence="2">
    <location>
        <begin position="977"/>
        <end position="1140"/>
    </location>
</feature>
<evidence type="ECO:0000256" key="1">
    <source>
        <dbReference type="SAM" id="Coils"/>
    </source>
</evidence>
<protein>
    <submittedName>
        <fullName evidence="3">SGNH/GDSL hydrolase family protein</fullName>
    </submittedName>
</protein>
<dbReference type="CDD" id="cd00229">
    <property type="entry name" value="SGNH_hydrolase"/>
    <property type="match status" value="1"/>
</dbReference>
<evidence type="ECO:0000313" key="4">
    <source>
        <dbReference type="Proteomes" id="UP000595448"/>
    </source>
</evidence>
<accession>A0ABX7BQZ8</accession>
<keyword evidence="3" id="KW-0378">Hydrolase</keyword>
<feature type="coiled-coil region" evidence="1">
    <location>
        <begin position="181"/>
        <end position="208"/>
    </location>
</feature>
<dbReference type="Gene3D" id="3.40.50.1110">
    <property type="entry name" value="SGNH hydrolase"/>
    <property type="match status" value="1"/>
</dbReference>
<dbReference type="RefSeq" id="WP_201104033.1">
    <property type="nucleotide sequence ID" value="NZ_CP067977.1"/>
</dbReference>
<reference evidence="3 4" key="1">
    <citation type="submission" date="2021-01" db="EMBL/GenBank/DDBJ databases">
        <title>Brevundimonas vitis sp. nov., an bacterium isolated from grape (Vitis vinifera).</title>
        <authorList>
            <person name="Jiang L."/>
            <person name="Lee J."/>
        </authorList>
    </citation>
    <scope>NUCLEOTIDE SEQUENCE [LARGE SCALE GENOMIC DNA]</scope>
    <source>
        <strain evidence="3 4">GRTSA-9</strain>
    </source>
</reference>
<dbReference type="InterPro" id="IPR013830">
    <property type="entry name" value="SGNH_hydro"/>
</dbReference>
<dbReference type="SUPFAM" id="SSF52266">
    <property type="entry name" value="SGNH hydrolase"/>
    <property type="match status" value="1"/>
</dbReference>
<gene>
    <name evidence="3" type="ORF">JIP62_06235</name>
</gene>
<dbReference type="Pfam" id="PF13472">
    <property type="entry name" value="Lipase_GDSL_2"/>
    <property type="match status" value="1"/>
</dbReference>
<evidence type="ECO:0000259" key="2">
    <source>
        <dbReference type="Pfam" id="PF13472"/>
    </source>
</evidence>
<name>A0ABX7BQZ8_9CAUL</name>
<keyword evidence="1" id="KW-0175">Coiled coil</keyword>
<keyword evidence="4" id="KW-1185">Reference proteome</keyword>